<dbReference type="RefSeq" id="WP_083625783.1">
    <property type="nucleotide sequence ID" value="NZ_LR734880.1"/>
</dbReference>
<feature type="active site" description="Proton acceptor" evidence="1">
    <location>
        <position position="29"/>
    </location>
</feature>
<dbReference type="SUPFAM" id="SSF55154">
    <property type="entry name" value="CYTH-like phosphatases"/>
    <property type="match status" value="1"/>
</dbReference>
<sequence>MGTEIERKFLVKGDEWRSLGVAEIYRQGYIANYNGRTVRVRVVGNQGYLTIKGLTTGSSRAEFEYKIPVEDAQELLETLCDRPLIEKTRYKILMGDLIWEVDEFSGENQGLILAEVELETEDQNIDIPHWIAEEVTSDPRYYNVNLVKNPFKP</sequence>
<protein>
    <submittedName>
        <fullName evidence="3">Adenylate cyclase</fullName>
    </submittedName>
</protein>
<name>A0A7Z9BWG2_9CYAN</name>
<accession>A0A7Z9BWG2</accession>
<dbReference type="PIRSF" id="PIRSF016487">
    <property type="entry name" value="CYTH_UCP016487"/>
    <property type="match status" value="1"/>
</dbReference>
<dbReference type="InterPro" id="IPR023577">
    <property type="entry name" value="CYTH_domain"/>
</dbReference>
<keyword evidence="4" id="KW-1185">Reference proteome</keyword>
<dbReference type="PANTHER" id="PTHR40114:SF1">
    <property type="entry name" value="SLR0698 PROTEIN"/>
    <property type="match status" value="1"/>
</dbReference>
<dbReference type="Proteomes" id="UP000184550">
    <property type="component" value="Unassembled WGS sequence"/>
</dbReference>
<organism evidence="3 4">
    <name type="scientific">Planktothrix serta PCC 8927</name>
    <dbReference type="NCBI Taxonomy" id="671068"/>
    <lineage>
        <taxon>Bacteria</taxon>
        <taxon>Bacillati</taxon>
        <taxon>Cyanobacteriota</taxon>
        <taxon>Cyanophyceae</taxon>
        <taxon>Oscillatoriophycideae</taxon>
        <taxon>Oscillatoriales</taxon>
        <taxon>Microcoleaceae</taxon>
        <taxon>Planktothrix</taxon>
    </lineage>
</organism>
<evidence type="ECO:0000259" key="2">
    <source>
        <dbReference type="PROSITE" id="PS51707"/>
    </source>
</evidence>
<reference evidence="3" key="1">
    <citation type="submission" date="2019-10" db="EMBL/GenBank/DDBJ databases">
        <authorList>
            <consortium name="Genoscope - CEA"/>
            <person name="William W."/>
        </authorList>
    </citation>
    <scope>NUCLEOTIDE SEQUENCE [LARGE SCALE GENOMIC DNA]</scope>
    <source>
        <strain evidence="3">BBR_PRJEB10992</strain>
    </source>
</reference>
<dbReference type="SMART" id="SM01118">
    <property type="entry name" value="CYTH"/>
    <property type="match status" value="1"/>
</dbReference>
<dbReference type="CDD" id="cd07891">
    <property type="entry name" value="CYTH-like_CthTTM-like_1"/>
    <property type="match status" value="1"/>
</dbReference>
<feature type="domain" description="CYTH" evidence="2">
    <location>
        <begin position="2"/>
        <end position="148"/>
    </location>
</feature>
<dbReference type="OrthoDB" id="9805588at2"/>
<evidence type="ECO:0000313" key="3">
    <source>
        <dbReference type="EMBL" id="VXD24027.1"/>
    </source>
</evidence>
<dbReference type="Gene3D" id="2.40.320.10">
    <property type="entry name" value="Hypothetical Protein Pfu-838710-001"/>
    <property type="match status" value="1"/>
</dbReference>
<evidence type="ECO:0000256" key="1">
    <source>
        <dbReference type="PIRSR" id="PIRSR016487-1"/>
    </source>
</evidence>
<comment type="caution">
    <text evidence="3">The sequence shown here is derived from an EMBL/GenBank/DDBJ whole genome shotgun (WGS) entry which is preliminary data.</text>
</comment>
<dbReference type="InterPro" id="IPR033469">
    <property type="entry name" value="CYTH-like_dom_sf"/>
</dbReference>
<evidence type="ECO:0000313" key="4">
    <source>
        <dbReference type="Proteomes" id="UP000184550"/>
    </source>
</evidence>
<dbReference type="PROSITE" id="PS51707">
    <property type="entry name" value="CYTH"/>
    <property type="match status" value="1"/>
</dbReference>
<dbReference type="AlphaFoldDB" id="A0A7Z9BWG2"/>
<dbReference type="EMBL" id="CZCU02000156">
    <property type="protein sequence ID" value="VXD24027.1"/>
    <property type="molecule type" value="Genomic_DNA"/>
</dbReference>
<dbReference type="Pfam" id="PF01928">
    <property type="entry name" value="CYTH"/>
    <property type="match status" value="1"/>
</dbReference>
<dbReference type="InterPro" id="IPR012042">
    <property type="entry name" value="NeuTTM/CthTTM-like"/>
</dbReference>
<dbReference type="PANTHER" id="PTHR40114">
    <property type="entry name" value="SLR0698 PROTEIN"/>
    <property type="match status" value="1"/>
</dbReference>
<proteinExistence type="predicted"/>
<gene>
    <name evidence="3" type="ORF">PL8927_790127</name>
</gene>